<gene>
    <name evidence="6" type="ORF">ACFSAH_11620</name>
</gene>
<dbReference type="Pfam" id="PF03466">
    <property type="entry name" value="LysR_substrate"/>
    <property type="match status" value="1"/>
</dbReference>
<proteinExistence type="inferred from homology"/>
<keyword evidence="2" id="KW-0805">Transcription regulation</keyword>
<dbReference type="PANTHER" id="PTHR30126">
    <property type="entry name" value="HTH-TYPE TRANSCRIPTIONAL REGULATOR"/>
    <property type="match status" value="1"/>
</dbReference>
<dbReference type="Gene3D" id="1.10.10.10">
    <property type="entry name" value="Winged helix-like DNA-binding domain superfamily/Winged helix DNA-binding domain"/>
    <property type="match status" value="1"/>
</dbReference>
<evidence type="ECO:0000256" key="2">
    <source>
        <dbReference type="ARBA" id="ARBA00023015"/>
    </source>
</evidence>
<sequence length="297" mass="34484">MFDFRLKVFHTVAKRLNFTKAAEELNITQPAVTKHIKEIESYLKSKVFERNGTKITLTLAGETLLKYTEQIFSIYRQLDYDINNLNERHKGTLRIGASTTVAQYILPPVLAGFHQKYKDIKVSLTIDNSEKIDLLLQQKKIDLGIVEGRSRNNMFKYTEFLKDEIVLVTNSNNELAKKAFIEIEELKEIPLLLREPGSGTLEIIAHHLKPFNIKISELNREMQLGNSESIKAYLQHSNCFTFLSVHSVVSELTDKRFTIVDVKDLTIERYFYFMEPQGETASLIELFKNFAFRYNFK</sequence>
<dbReference type="PRINTS" id="PR00039">
    <property type="entry name" value="HTHLYSR"/>
</dbReference>
<evidence type="ECO:0000256" key="1">
    <source>
        <dbReference type="ARBA" id="ARBA00009437"/>
    </source>
</evidence>
<dbReference type="InterPro" id="IPR005119">
    <property type="entry name" value="LysR_subst-bd"/>
</dbReference>
<name>A0ABW4IFX9_9SPHI</name>
<reference evidence="7" key="1">
    <citation type="journal article" date="2019" name="Int. J. Syst. Evol. Microbiol.">
        <title>The Global Catalogue of Microorganisms (GCM) 10K type strain sequencing project: providing services to taxonomists for standard genome sequencing and annotation.</title>
        <authorList>
            <consortium name="The Broad Institute Genomics Platform"/>
            <consortium name="The Broad Institute Genome Sequencing Center for Infectious Disease"/>
            <person name="Wu L."/>
            <person name="Ma J."/>
        </authorList>
    </citation>
    <scope>NUCLEOTIDE SEQUENCE [LARGE SCALE GENOMIC DNA]</scope>
    <source>
        <strain evidence="7">CCUG 53762</strain>
    </source>
</reference>
<dbReference type="PROSITE" id="PS50931">
    <property type="entry name" value="HTH_LYSR"/>
    <property type="match status" value="1"/>
</dbReference>
<dbReference type="Pfam" id="PF00126">
    <property type="entry name" value="HTH_1"/>
    <property type="match status" value="1"/>
</dbReference>
<dbReference type="Proteomes" id="UP001597118">
    <property type="component" value="Unassembled WGS sequence"/>
</dbReference>
<evidence type="ECO:0000256" key="4">
    <source>
        <dbReference type="ARBA" id="ARBA00023163"/>
    </source>
</evidence>
<keyword evidence="7" id="KW-1185">Reference proteome</keyword>
<dbReference type="Gene3D" id="3.40.190.290">
    <property type="match status" value="1"/>
</dbReference>
<dbReference type="InterPro" id="IPR036388">
    <property type="entry name" value="WH-like_DNA-bd_sf"/>
</dbReference>
<protein>
    <submittedName>
        <fullName evidence="6">LysR substrate-binding domain-containing protein</fullName>
    </submittedName>
</protein>
<dbReference type="SUPFAM" id="SSF46785">
    <property type="entry name" value="Winged helix' DNA-binding domain"/>
    <property type="match status" value="1"/>
</dbReference>
<dbReference type="InterPro" id="IPR036390">
    <property type="entry name" value="WH_DNA-bd_sf"/>
</dbReference>
<evidence type="ECO:0000256" key="3">
    <source>
        <dbReference type="ARBA" id="ARBA00023125"/>
    </source>
</evidence>
<keyword evidence="4" id="KW-0804">Transcription</keyword>
<dbReference type="RefSeq" id="WP_379662909.1">
    <property type="nucleotide sequence ID" value="NZ_JBHUDG010000018.1"/>
</dbReference>
<keyword evidence="3" id="KW-0238">DNA-binding</keyword>
<evidence type="ECO:0000313" key="6">
    <source>
        <dbReference type="EMBL" id="MFD1630531.1"/>
    </source>
</evidence>
<dbReference type="InterPro" id="IPR000847">
    <property type="entry name" value="LysR_HTH_N"/>
</dbReference>
<feature type="domain" description="HTH lysR-type" evidence="5">
    <location>
        <begin position="6"/>
        <end position="58"/>
    </location>
</feature>
<comment type="similarity">
    <text evidence="1">Belongs to the LysR transcriptional regulatory family.</text>
</comment>
<accession>A0ABW4IFX9</accession>
<organism evidence="6 7">
    <name type="scientific">Pseudopedobacter beijingensis</name>
    <dbReference type="NCBI Taxonomy" id="1207056"/>
    <lineage>
        <taxon>Bacteria</taxon>
        <taxon>Pseudomonadati</taxon>
        <taxon>Bacteroidota</taxon>
        <taxon>Sphingobacteriia</taxon>
        <taxon>Sphingobacteriales</taxon>
        <taxon>Sphingobacteriaceae</taxon>
        <taxon>Pseudopedobacter</taxon>
    </lineage>
</organism>
<evidence type="ECO:0000259" key="5">
    <source>
        <dbReference type="PROSITE" id="PS50931"/>
    </source>
</evidence>
<dbReference type="PANTHER" id="PTHR30126:SF39">
    <property type="entry name" value="HTH-TYPE TRANSCRIPTIONAL REGULATOR CYSL"/>
    <property type="match status" value="1"/>
</dbReference>
<evidence type="ECO:0000313" key="7">
    <source>
        <dbReference type="Proteomes" id="UP001597118"/>
    </source>
</evidence>
<dbReference type="SUPFAM" id="SSF53850">
    <property type="entry name" value="Periplasmic binding protein-like II"/>
    <property type="match status" value="1"/>
</dbReference>
<dbReference type="EMBL" id="JBHUDG010000018">
    <property type="protein sequence ID" value="MFD1630531.1"/>
    <property type="molecule type" value="Genomic_DNA"/>
</dbReference>
<comment type="caution">
    <text evidence="6">The sequence shown here is derived from an EMBL/GenBank/DDBJ whole genome shotgun (WGS) entry which is preliminary data.</text>
</comment>